<dbReference type="Pfam" id="PF00723">
    <property type="entry name" value="Glyco_hydro_15"/>
    <property type="match status" value="2"/>
</dbReference>
<accession>A0ABP8K716</accession>
<organism evidence="3 4">
    <name type="scientific">Nibrella viscosa</name>
    <dbReference type="NCBI Taxonomy" id="1084524"/>
    <lineage>
        <taxon>Bacteria</taxon>
        <taxon>Pseudomonadati</taxon>
        <taxon>Bacteroidota</taxon>
        <taxon>Cytophagia</taxon>
        <taxon>Cytophagales</taxon>
        <taxon>Spirosomataceae</taxon>
        <taxon>Nibrella</taxon>
    </lineage>
</organism>
<keyword evidence="3" id="KW-0378">Hydrolase</keyword>
<dbReference type="PANTHER" id="PTHR31616:SF0">
    <property type="entry name" value="GLUCAN 1,4-ALPHA-GLUCOSIDASE"/>
    <property type="match status" value="1"/>
</dbReference>
<dbReference type="InterPro" id="IPR045582">
    <property type="entry name" value="Trehalase-like_N"/>
</dbReference>
<evidence type="ECO:0000313" key="3">
    <source>
        <dbReference type="EMBL" id="GAA4401673.1"/>
    </source>
</evidence>
<evidence type="ECO:0000259" key="1">
    <source>
        <dbReference type="Pfam" id="PF00723"/>
    </source>
</evidence>
<dbReference type="Pfam" id="PF19291">
    <property type="entry name" value="TREH_N"/>
    <property type="match status" value="1"/>
</dbReference>
<keyword evidence="4" id="KW-1185">Reference proteome</keyword>
<dbReference type="InterPro" id="IPR008928">
    <property type="entry name" value="6-hairpin_glycosidase_sf"/>
</dbReference>
<dbReference type="SUPFAM" id="SSF48208">
    <property type="entry name" value="Six-hairpin glycosidases"/>
    <property type="match status" value="1"/>
</dbReference>
<proteinExistence type="predicted"/>
<comment type="caution">
    <text evidence="3">The sequence shown here is derived from an EMBL/GenBank/DDBJ whole genome shotgun (WGS) entry which is preliminary data.</text>
</comment>
<protein>
    <submittedName>
        <fullName evidence="3">Glycoside hydrolase family 15 protein</fullName>
    </submittedName>
</protein>
<evidence type="ECO:0000259" key="2">
    <source>
        <dbReference type="Pfam" id="PF19291"/>
    </source>
</evidence>
<dbReference type="Proteomes" id="UP001500936">
    <property type="component" value="Unassembled WGS sequence"/>
</dbReference>
<gene>
    <name evidence="3" type="ORF">GCM10023187_16070</name>
</gene>
<dbReference type="InterPro" id="IPR011613">
    <property type="entry name" value="GH15-like"/>
</dbReference>
<feature type="domain" description="GH15-like" evidence="1">
    <location>
        <begin position="525"/>
        <end position="570"/>
    </location>
</feature>
<evidence type="ECO:0000313" key="4">
    <source>
        <dbReference type="Proteomes" id="UP001500936"/>
    </source>
</evidence>
<dbReference type="Gene3D" id="1.50.10.10">
    <property type="match status" value="1"/>
</dbReference>
<dbReference type="PANTHER" id="PTHR31616">
    <property type="entry name" value="TREHALASE"/>
    <property type="match status" value="1"/>
</dbReference>
<feature type="domain" description="Trehalase-like N-terminal" evidence="2">
    <location>
        <begin position="12"/>
        <end position="146"/>
    </location>
</feature>
<feature type="domain" description="GH15-like" evidence="1">
    <location>
        <begin position="216"/>
        <end position="515"/>
    </location>
</feature>
<sequence>MHPLADLQLVYPPITDLALIGDQRTAAIITKAGTVVWYCPGKFDNPSLFASLLDSSAGGFWAVELPEKQVVHRQYLNQSGILQTTLRSASGQIQLTDWMPMGADSLPGICRRFTKAPDDMELVVRPAPDYGRSTVSLTQQDGAVVINNQWAYYASHPTRIDNGSLRTPIPKGDTSWAFLTTADTERPTPAQMQEWLLQTTKAWDNIAVHTTYEGPYQREVADSVRAIRLLTYAPTGGIIAAPTTSLPEVIGGERNYDYRYVWLRDSAMIISALTRCNSDGVEERRFLSFICDTAYNIPDFLKTPLFSIHQEAVKGEAFLSLNGYQNSRPVRIGNNANVQLQLDSLGNVLLAAKLIYNRYDTREHWPIVEQIADFLVDNWQQPDHGLWEERGKKEYTSSKVIVAQSLHFLAKLQPDTQKKKHWQQTVETIREFVRQHCLTRDGAYAVYAGSNDVDVSAALFPVWAYTEPDTDEMKATMARLERDYCRENLYWRHLEYPSDRPEGAFLAGTFWVAQYWIMRKEYAKTTRIIDAALAYMNDVGLFAEEADPDSRCMLGNFPQSFVHAALIGAAIDLNNAQGGH</sequence>
<dbReference type="RefSeq" id="WP_345265747.1">
    <property type="nucleotide sequence ID" value="NZ_BAABHB010000002.1"/>
</dbReference>
<dbReference type="EMBL" id="BAABHB010000002">
    <property type="protein sequence ID" value="GAA4401673.1"/>
    <property type="molecule type" value="Genomic_DNA"/>
</dbReference>
<reference evidence="4" key="1">
    <citation type="journal article" date="2019" name="Int. J. Syst. Evol. Microbiol.">
        <title>The Global Catalogue of Microorganisms (GCM) 10K type strain sequencing project: providing services to taxonomists for standard genome sequencing and annotation.</title>
        <authorList>
            <consortium name="The Broad Institute Genomics Platform"/>
            <consortium name="The Broad Institute Genome Sequencing Center for Infectious Disease"/>
            <person name="Wu L."/>
            <person name="Ma J."/>
        </authorList>
    </citation>
    <scope>NUCLEOTIDE SEQUENCE [LARGE SCALE GENOMIC DNA]</scope>
    <source>
        <strain evidence="4">JCM 17925</strain>
    </source>
</reference>
<dbReference type="GO" id="GO:0016787">
    <property type="term" value="F:hydrolase activity"/>
    <property type="evidence" value="ECO:0007669"/>
    <property type="project" value="UniProtKB-KW"/>
</dbReference>
<name>A0ABP8K716_9BACT</name>
<dbReference type="InterPro" id="IPR012341">
    <property type="entry name" value="6hp_glycosidase-like_sf"/>
</dbReference>